<dbReference type="RefSeq" id="WP_185138647.1">
    <property type="nucleotide sequence ID" value="NZ_JACJVR010000098.1"/>
</dbReference>
<evidence type="ECO:0000313" key="2">
    <source>
        <dbReference type="EMBL" id="MBB6694685.1"/>
    </source>
</evidence>
<dbReference type="AlphaFoldDB" id="A0A841U2C0"/>
<evidence type="ECO:0000256" key="1">
    <source>
        <dbReference type="SAM" id="Phobius"/>
    </source>
</evidence>
<gene>
    <name evidence="2" type="ORF">H7B90_25130</name>
</gene>
<name>A0A841U2C0_9BACL</name>
<dbReference type="Proteomes" id="UP000553776">
    <property type="component" value="Unassembled WGS sequence"/>
</dbReference>
<keyword evidence="1" id="KW-0472">Membrane</keyword>
<reference evidence="2 3" key="1">
    <citation type="submission" date="2020-08" db="EMBL/GenBank/DDBJ databases">
        <title>Cohnella phylogeny.</title>
        <authorList>
            <person name="Dunlap C."/>
        </authorList>
    </citation>
    <scope>NUCLEOTIDE SEQUENCE [LARGE SCALE GENOMIC DNA]</scope>
    <source>
        <strain evidence="2 3">DSM 25239</strain>
    </source>
</reference>
<accession>A0A841U2C0</accession>
<sequence length="59" mass="6518">MYNGFIGFISILILGGVIYAKLWWDGSGMSWKFTKWYSLLFLIAALAVGIGIWVTGSAI</sequence>
<comment type="caution">
    <text evidence="2">The sequence shown here is derived from an EMBL/GenBank/DDBJ whole genome shotgun (WGS) entry which is preliminary data.</text>
</comment>
<proteinExistence type="predicted"/>
<dbReference type="EMBL" id="JACJVR010000098">
    <property type="protein sequence ID" value="MBB6694685.1"/>
    <property type="molecule type" value="Genomic_DNA"/>
</dbReference>
<keyword evidence="3" id="KW-1185">Reference proteome</keyword>
<keyword evidence="1" id="KW-0812">Transmembrane</keyword>
<feature type="transmembrane region" description="Helical" evidence="1">
    <location>
        <begin position="6"/>
        <end position="24"/>
    </location>
</feature>
<evidence type="ECO:0000313" key="3">
    <source>
        <dbReference type="Proteomes" id="UP000553776"/>
    </source>
</evidence>
<keyword evidence="1" id="KW-1133">Transmembrane helix</keyword>
<organism evidence="2 3">
    <name type="scientific">Cohnella xylanilytica</name>
    <dbReference type="NCBI Taxonomy" id="557555"/>
    <lineage>
        <taxon>Bacteria</taxon>
        <taxon>Bacillati</taxon>
        <taxon>Bacillota</taxon>
        <taxon>Bacilli</taxon>
        <taxon>Bacillales</taxon>
        <taxon>Paenibacillaceae</taxon>
        <taxon>Cohnella</taxon>
    </lineage>
</organism>
<feature type="transmembrane region" description="Helical" evidence="1">
    <location>
        <begin position="36"/>
        <end position="56"/>
    </location>
</feature>
<protein>
    <submittedName>
        <fullName evidence="2">Uncharacterized protein</fullName>
    </submittedName>
</protein>